<comment type="caution">
    <text evidence="7">The sequence shown here is derived from an EMBL/GenBank/DDBJ whole genome shotgun (WGS) entry which is preliminary data.</text>
</comment>
<keyword evidence="6" id="KW-0566">Pantothenate biosynthesis</keyword>
<comment type="function">
    <text evidence="6">Catalyzes the reversible reaction in which hydroxymethyl group from 5,10-methylenetetrahydrofolate is transferred onto alpha-ketoisovalerate to form ketopantoate.</text>
</comment>
<proteinExistence type="inferred from homology"/>
<dbReference type="Pfam" id="PF02548">
    <property type="entry name" value="Pantoate_transf"/>
    <property type="match status" value="1"/>
</dbReference>
<evidence type="ECO:0000256" key="6">
    <source>
        <dbReference type="RuleBase" id="RU362100"/>
    </source>
</evidence>
<dbReference type="GO" id="GO:0003864">
    <property type="term" value="F:3-methyl-2-oxobutanoate hydroxymethyltransferase activity"/>
    <property type="evidence" value="ECO:0007669"/>
    <property type="project" value="UniProtKB-EC"/>
</dbReference>
<protein>
    <recommendedName>
        <fullName evidence="3 6">3-methyl-2-oxobutanoate hydroxymethyltransferase</fullName>
        <ecNumber evidence="3 6">2.1.2.11</ecNumber>
    </recommendedName>
</protein>
<evidence type="ECO:0000313" key="8">
    <source>
        <dbReference type="Proteomes" id="UP001212152"/>
    </source>
</evidence>
<dbReference type="CDD" id="cd06557">
    <property type="entry name" value="KPHMT-like"/>
    <property type="match status" value="1"/>
</dbReference>
<dbReference type="PIRSF" id="PIRSF000388">
    <property type="entry name" value="Pantoate_hydroxy_MeTrfase"/>
    <property type="match status" value="1"/>
</dbReference>
<reference evidence="7" key="1">
    <citation type="submission" date="2020-05" db="EMBL/GenBank/DDBJ databases">
        <title>Phylogenomic resolution of chytrid fungi.</title>
        <authorList>
            <person name="Stajich J.E."/>
            <person name="Amses K."/>
            <person name="Simmons R."/>
            <person name="Seto K."/>
            <person name="Myers J."/>
            <person name="Bonds A."/>
            <person name="Quandt C.A."/>
            <person name="Barry K."/>
            <person name="Liu P."/>
            <person name="Grigoriev I."/>
            <person name="Longcore J.E."/>
            <person name="James T.Y."/>
        </authorList>
    </citation>
    <scope>NUCLEOTIDE SEQUENCE</scope>
    <source>
        <strain evidence="7">JEL0379</strain>
    </source>
</reference>
<evidence type="ECO:0000256" key="5">
    <source>
        <dbReference type="ARBA" id="ARBA00049172"/>
    </source>
</evidence>
<accession>A0AAD5TM63</accession>
<dbReference type="AlphaFoldDB" id="A0AAD5TM63"/>
<dbReference type="NCBIfam" id="NF001452">
    <property type="entry name" value="PRK00311.1"/>
    <property type="match status" value="1"/>
</dbReference>
<dbReference type="EC" id="2.1.2.11" evidence="3 6"/>
<evidence type="ECO:0000313" key="7">
    <source>
        <dbReference type="EMBL" id="KAJ3180726.1"/>
    </source>
</evidence>
<dbReference type="GO" id="GO:0000287">
    <property type="term" value="F:magnesium ion binding"/>
    <property type="evidence" value="ECO:0007669"/>
    <property type="project" value="TreeGrafter"/>
</dbReference>
<comment type="pathway">
    <text evidence="1 6">Cofactor biosynthesis; (R)-pantothenate biosynthesis; (R)-pantoate from 3-methyl-2-oxobutanoate: step 1/2.</text>
</comment>
<dbReference type="SUPFAM" id="SSF51621">
    <property type="entry name" value="Phosphoenolpyruvate/pyruvate domain"/>
    <property type="match status" value="1"/>
</dbReference>
<keyword evidence="4 6" id="KW-0808">Transferase</keyword>
<comment type="catalytic activity">
    <reaction evidence="5 6">
        <text>(6R)-5,10-methylene-5,6,7,8-tetrahydrofolate + 3-methyl-2-oxobutanoate + H2O = 2-dehydropantoate + (6S)-5,6,7,8-tetrahydrofolate</text>
        <dbReference type="Rhea" id="RHEA:11824"/>
        <dbReference type="ChEBI" id="CHEBI:11561"/>
        <dbReference type="ChEBI" id="CHEBI:11851"/>
        <dbReference type="ChEBI" id="CHEBI:15377"/>
        <dbReference type="ChEBI" id="CHEBI:15636"/>
        <dbReference type="ChEBI" id="CHEBI:57453"/>
        <dbReference type="EC" id="2.1.2.11"/>
    </reaction>
</comment>
<dbReference type="PANTHER" id="PTHR20881">
    <property type="entry name" value="3-METHYL-2-OXOBUTANOATE HYDROXYMETHYLTRANSFERASE"/>
    <property type="match status" value="1"/>
</dbReference>
<dbReference type="GO" id="GO:0015940">
    <property type="term" value="P:pantothenate biosynthetic process"/>
    <property type="evidence" value="ECO:0007669"/>
    <property type="project" value="UniProtKB-KW"/>
</dbReference>
<comment type="similarity">
    <text evidence="2 6">Belongs to the PanB family.</text>
</comment>
<dbReference type="InterPro" id="IPR015813">
    <property type="entry name" value="Pyrv/PenolPyrv_kinase-like_dom"/>
</dbReference>
<sequence length="264" mass="27961">MMTAHDYPSAMFCERAELDVVLVGDSLAMVALGYESTNQVTLDEMLHHCRAVARGAKTPFLIGDLPFGTYETSAEHALRSSIRMVQDGRMEAVKLEGGHELAPTIRKITSVGIPVLAHIGLTPQRAASLGGFRVQGKTADRALRLIDDALAVADAGAFAVVLEAIPEAVATEITKRVGIPTIGIGAGAGCSGQVLVALDALGVYDRLSPKFCKTYGEVGKMSTDALAAYVKDVRERKFPESGKHTYPMAKGEEDKFAAAVAKSA</sequence>
<dbReference type="NCBIfam" id="TIGR00222">
    <property type="entry name" value="panB"/>
    <property type="match status" value="1"/>
</dbReference>
<organism evidence="7 8">
    <name type="scientific">Geranomyces variabilis</name>
    <dbReference type="NCBI Taxonomy" id="109894"/>
    <lineage>
        <taxon>Eukaryota</taxon>
        <taxon>Fungi</taxon>
        <taxon>Fungi incertae sedis</taxon>
        <taxon>Chytridiomycota</taxon>
        <taxon>Chytridiomycota incertae sedis</taxon>
        <taxon>Chytridiomycetes</taxon>
        <taxon>Spizellomycetales</taxon>
        <taxon>Powellomycetaceae</taxon>
        <taxon>Geranomyces</taxon>
    </lineage>
</organism>
<evidence type="ECO:0000256" key="2">
    <source>
        <dbReference type="ARBA" id="ARBA00008676"/>
    </source>
</evidence>
<evidence type="ECO:0000256" key="3">
    <source>
        <dbReference type="ARBA" id="ARBA00012618"/>
    </source>
</evidence>
<dbReference type="GO" id="GO:0005739">
    <property type="term" value="C:mitochondrion"/>
    <property type="evidence" value="ECO:0007669"/>
    <property type="project" value="TreeGrafter"/>
</dbReference>
<dbReference type="HAMAP" id="MF_00156">
    <property type="entry name" value="PanB"/>
    <property type="match status" value="1"/>
</dbReference>
<dbReference type="FunFam" id="3.20.20.60:FF:000003">
    <property type="entry name" value="3-methyl-2-oxobutanoate hydroxymethyltransferase"/>
    <property type="match status" value="1"/>
</dbReference>
<dbReference type="Proteomes" id="UP001212152">
    <property type="component" value="Unassembled WGS sequence"/>
</dbReference>
<evidence type="ECO:0000256" key="1">
    <source>
        <dbReference type="ARBA" id="ARBA00005033"/>
    </source>
</evidence>
<dbReference type="PANTHER" id="PTHR20881:SF0">
    <property type="entry name" value="3-METHYL-2-OXOBUTANOATE HYDROXYMETHYLTRANSFERASE"/>
    <property type="match status" value="1"/>
</dbReference>
<dbReference type="InterPro" id="IPR003700">
    <property type="entry name" value="Pantoate_hydroxy_MeTrfase"/>
</dbReference>
<dbReference type="EMBL" id="JADGJQ010000015">
    <property type="protein sequence ID" value="KAJ3180726.1"/>
    <property type="molecule type" value="Genomic_DNA"/>
</dbReference>
<keyword evidence="8" id="KW-1185">Reference proteome</keyword>
<name>A0AAD5TM63_9FUNG</name>
<evidence type="ECO:0000256" key="4">
    <source>
        <dbReference type="ARBA" id="ARBA00022679"/>
    </source>
</evidence>
<gene>
    <name evidence="7" type="ORF">HDU87_001839</name>
</gene>
<dbReference type="Gene3D" id="3.20.20.60">
    <property type="entry name" value="Phosphoenolpyruvate-binding domains"/>
    <property type="match status" value="1"/>
</dbReference>
<dbReference type="InterPro" id="IPR040442">
    <property type="entry name" value="Pyrv_kinase-like_dom_sf"/>
</dbReference>